<evidence type="ECO:0000256" key="5">
    <source>
        <dbReference type="ARBA" id="ARBA00023284"/>
    </source>
</evidence>
<comment type="caution">
    <text evidence="9">The sequence shown here is derived from an EMBL/GenBank/DDBJ whole genome shotgun (WGS) entry which is preliminary data.</text>
</comment>
<dbReference type="OrthoDB" id="9790390at2"/>
<gene>
    <name evidence="9" type="ORF">EV191_11035</name>
</gene>
<evidence type="ECO:0000313" key="9">
    <source>
        <dbReference type="EMBL" id="TCP48478.1"/>
    </source>
</evidence>
<keyword evidence="3" id="KW-0249">Electron transport</keyword>
<dbReference type="GO" id="GO:0005829">
    <property type="term" value="C:cytosol"/>
    <property type="evidence" value="ECO:0007669"/>
    <property type="project" value="TreeGrafter"/>
</dbReference>
<keyword evidence="10" id="KW-1185">Reference proteome</keyword>
<dbReference type="GO" id="GO:0045454">
    <property type="term" value="P:cell redox homeostasis"/>
    <property type="evidence" value="ECO:0007669"/>
    <property type="project" value="TreeGrafter"/>
</dbReference>
<name>A0A4R2QJ28_9PSEU</name>
<dbReference type="InterPro" id="IPR017937">
    <property type="entry name" value="Thioredoxin_CS"/>
</dbReference>
<sequence>MVTARSGEITTVSEATFEEAVLGSRGPVVVYFWARWCPHCPMIAAVLGEIAAERADSLAVCKVDADANPLLTRGYQVMSLPTVLLFVAGQPVRSVVGARSKSRLLAELDDALRLELG</sequence>
<dbReference type="EMBL" id="SLXQ01000010">
    <property type="protein sequence ID" value="TCP48478.1"/>
    <property type="molecule type" value="Genomic_DNA"/>
</dbReference>
<dbReference type="GO" id="GO:0015035">
    <property type="term" value="F:protein-disulfide reductase activity"/>
    <property type="evidence" value="ECO:0007669"/>
    <property type="project" value="InterPro"/>
</dbReference>
<evidence type="ECO:0000256" key="2">
    <source>
        <dbReference type="ARBA" id="ARBA00022448"/>
    </source>
</evidence>
<evidence type="ECO:0000256" key="3">
    <source>
        <dbReference type="ARBA" id="ARBA00022982"/>
    </source>
</evidence>
<evidence type="ECO:0000259" key="8">
    <source>
        <dbReference type="PROSITE" id="PS51352"/>
    </source>
</evidence>
<dbReference type="Gene3D" id="3.40.30.10">
    <property type="entry name" value="Glutaredoxin"/>
    <property type="match status" value="1"/>
</dbReference>
<dbReference type="FunFam" id="3.40.30.10:FF:000001">
    <property type="entry name" value="Thioredoxin"/>
    <property type="match status" value="1"/>
</dbReference>
<dbReference type="Pfam" id="PF00085">
    <property type="entry name" value="Thioredoxin"/>
    <property type="match status" value="1"/>
</dbReference>
<keyword evidence="4 7" id="KW-1015">Disulfide bond</keyword>
<evidence type="ECO:0000256" key="6">
    <source>
        <dbReference type="PIRNR" id="PIRNR000077"/>
    </source>
</evidence>
<dbReference type="PROSITE" id="PS51352">
    <property type="entry name" value="THIOREDOXIN_2"/>
    <property type="match status" value="1"/>
</dbReference>
<dbReference type="InterPro" id="IPR036249">
    <property type="entry name" value="Thioredoxin-like_sf"/>
</dbReference>
<reference evidence="9 10" key="1">
    <citation type="submission" date="2019-03" db="EMBL/GenBank/DDBJ databases">
        <title>Genomic Encyclopedia of Type Strains, Phase IV (KMG-IV): sequencing the most valuable type-strain genomes for metagenomic binning, comparative biology and taxonomic classification.</title>
        <authorList>
            <person name="Goeker M."/>
        </authorList>
    </citation>
    <scope>NUCLEOTIDE SEQUENCE [LARGE SCALE GENOMIC DNA]</scope>
    <source>
        <strain evidence="9 10">DSM 45765</strain>
    </source>
</reference>
<organism evidence="9 10">
    <name type="scientific">Tamaricihabitans halophyticus</name>
    <dbReference type="NCBI Taxonomy" id="1262583"/>
    <lineage>
        <taxon>Bacteria</taxon>
        <taxon>Bacillati</taxon>
        <taxon>Actinomycetota</taxon>
        <taxon>Actinomycetes</taxon>
        <taxon>Pseudonocardiales</taxon>
        <taxon>Pseudonocardiaceae</taxon>
        <taxon>Tamaricihabitans</taxon>
    </lineage>
</organism>
<dbReference type="Proteomes" id="UP000294911">
    <property type="component" value="Unassembled WGS sequence"/>
</dbReference>
<evidence type="ECO:0000256" key="4">
    <source>
        <dbReference type="ARBA" id="ARBA00023157"/>
    </source>
</evidence>
<dbReference type="PIRSF" id="PIRSF000077">
    <property type="entry name" value="Thioredoxin"/>
    <property type="match status" value="1"/>
</dbReference>
<evidence type="ECO:0000313" key="10">
    <source>
        <dbReference type="Proteomes" id="UP000294911"/>
    </source>
</evidence>
<dbReference type="CDD" id="cd02947">
    <property type="entry name" value="TRX_family"/>
    <property type="match status" value="1"/>
</dbReference>
<keyword evidence="2" id="KW-0813">Transport</keyword>
<feature type="domain" description="Thioredoxin" evidence="8">
    <location>
        <begin position="1"/>
        <end position="113"/>
    </location>
</feature>
<dbReference type="InterPro" id="IPR005746">
    <property type="entry name" value="Thioredoxin"/>
</dbReference>
<protein>
    <recommendedName>
        <fullName evidence="6">Thioredoxin</fullName>
    </recommendedName>
</protein>
<evidence type="ECO:0000256" key="1">
    <source>
        <dbReference type="ARBA" id="ARBA00008987"/>
    </source>
</evidence>
<proteinExistence type="inferred from homology"/>
<dbReference type="SUPFAM" id="SSF52833">
    <property type="entry name" value="Thioredoxin-like"/>
    <property type="match status" value="1"/>
</dbReference>
<feature type="disulfide bond" description="Redox-active" evidence="7">
    <location>
        <begin position="37"/>
        <end position="40"/>
    </location>
</feature>
<evidence type="ECO:0000256" key="7">
    <source>
        <dbReference type="PIRSR" id="PIRSR000077-4"/>
    </source>
</evidence>
<dbReference type="AlphaFoldDB" id="A0A4R2QJ28"/>
<dbReference type="RefSeq" id="WP_132878762.1">
    <property type="nucleotide sequence ID" value="NZ_SLXQ01000010.1"/>
</dbReference>
<dbReference type="InterPro" id="IPR013766">
    <property type="entry name" value="Thioredoxin_domain"/>
</dbReference>
<dbReference type="PANTHER" id="PTHR45663:SF11">
    <property type="entry name" value="GEO12009P1"/>
    <property type="match status" value="1"/>
</dbReference>
<accession>A0A4R2QJ28</accession>
<keyword evidence="5 7" id="KW-0676">Redox-active center</keyword>
<comment type="similarity">
    <text evidence="1 6">Belongs to the thioredoxin family.</text>
</comment>
<dbReference type="PROSITE" id="PS00194">
    <property type="entry name" value="THIOREDOXIN_1"/>
    <property type="match status" value="1"/>
</dbReference>
<dbReference type="PANTHER" id="PTHR45663">
    <property type="entry name" value="GEO12009P1"/>
    <property type="match status" value="1"/>
</dbReference>